<dbReference type="Pfam" id="PF00069">
    <property type="entry name" value="Pkinase"/>
    <property type="match status" value="1"/>
</dbReference>
<dbReference type="SUPFAM" id="SSF56112">
    <property type="entry name" value="Protein kinase-like (PK-like)"/>
    <property type="match status" value="1"/>
</dbReference>
<reference evidence="7 8" key="1">
    <citation type="submission" date="2021-02" db="EMBL/GenBank/DDBJ databases">
        <title>De Novo genome assembly of isolated myxobacteria.</title>
        <authorList>
            <person name="Stevens D.C."/>
        </authorList>
    </citation>
    <scope>NUCLEOTIDE SEQUENCE [LARGE SCALE GENOMIC DNA]</scope>
    <source>
        <strain evidence="8">SCPEA02</strain>
    </source>
</reference>
<dbReference type="EMBL" id="CP071090">
    <property type="protein sequence ID" value="QSQ26605.1"/>
    <property type="molecule type" value="Genomic_DNA"/>
</dbReference>
<dbReference type="RefSeq" id="WP_206728150.1">
    <property type="nucleotide sequence ID" value="NZ_CP071090.1"/>
</dbReference>
<dbReference type="PANTHER" id="PTHR43289">
    <property type="entry name" value="MITOGEN-ACTIVATED PROTEIN KINASE KINASE KINASE 20-RELATED"/>
    <property type="match status" value="1"/>
</dbReference>
<protein>
    <submittedName>
        <fullName evidence="7">Protein kinase</fullName>
    </submittedName>
</protein>
<sequence>MVVTGLATRGLRVGPYELLSRIAAGGMGEVFIARRTGLAGFEKRVALKLLLPHLSEEPALVERFLEEARIAARMEHPHIIPLFDAGEADGRYYLAMALVEGVSLSQLLRACRREGQRLSLPVVRAVATGLCEALDYAHHLRGPGGEDFGVVHRDVSPSNVMVSTRGAVLLGDFGIARVLSHVTTRSRPWGKFAYMPPEQLEATGPVDARADVFAAAVTLYQALTLSSPFQRETDPATMDAIRRESLPDVTHLRPDASARLRDTLQQGAARERELRLPSARALLDGLLEGPVAGPAELGALVESLCAAELALFRQPPPSLDAGPTRTVPPAGEPDEVERQGATRPPRRRRGLVLVGGTAVVVAGIGLWWQGSREAAASRTGEASADGARQPPAAPVLAHVSSEKAPAHEDSARRPPHSPALAHAPSQEAPALEDGAGQPPAVSVPSKSPMEQPAPVEAPRHSSAPVRHEPARAMEAKAPAGIGYLTVDARPWAVISVDGREVDRTPLARYPLPAGRHTIVFHNPVLGRTEQRTVRIEPGAVATLRVDFEPTR</sequence>
<proteinExistence type="predicted"/>
<name>A0ABX7P7Z0_9BACT</name>
<keyword evidence="1" id="KW-0808">Transferase</keyword>
<evidence type="ECO:0000256" key="1">
    <source>
        <dbReference type="ARBA" id="ARBA00022679"/>
    </source>
</evidence>
<feature type="domain" description="Protein kinase" evidence="6">
    <location>
        <begin position="16"/>
        <end position="287"/>
    </location>
</feature>
<keyword evidence="2" id="KW-0547">Nucleotide-binding</keyword>
<feature type="region of interest" description="Disordered" evidence="5">
    <location>
        <begin position="314"/>
        <end position="349"/>
    </location>
</feature>
<dbReference type="CDD" id="cd14014">
    <property type="entry name" value="STKc_PknB_like"/>
    <property type="match status" value="1"/>
</dbReference>
<dbReference type="Gene3D" id="3.30.200.20">
    <property type="entry name" value="Phosphorylase Kinase, domain 1"/>
    <property type="match status" value="1"/>
</dbReference>
<keyword evidence="3 7" id="KW-0418">Kinase</keyword>
<evidence type="ECO:0000259" key="6">
    <source>
        <dbReference type="PROSITE" id="PS50011"/>
    </source>
</evidence>
<dbReference type="InterPro" id="IPR000719">
    <property type="entry name" value="Prot_kinase_dom"/>
</dbReference>
<dbReference type="PROSITE" id="PS00109">
    <property type="entry name" value="PROTEIN_KINASE_TYR"/>
    <property type="match status" value="1"/>
</dbReference>
<evidence type="ECO:0000256" key="5">
    <source>
        <dbReference type="SAM" id="MobiDB-lite"/>
    </source>
</evidence>
<feature type="compositionally biased region" description="Basic and acidic residues" evidence="5">
    <location>
        <begin position="400"/>
        <end position="412"/>
    </location>
</feature>
<accession>A0ABX7P7Z0</accession>
<keyword evidence="4" id="KW-0067">ATP-binding</keyword>
<evidence type="ECO:0000256" key="2">
    <source>
        <dbReference type="ARBA" id="ARBA00022741"/>
    </source>
</evidence>
<dbReference type="Proteomes" id="UP000662747">
    <property type="component" value="Chromosome"/>
</dbReference>
<feature type="region of interest" description="Disordered" evidence="5">
    <location>
        <begin position="400"/>
        <end position="468"/>
    </location>
</feature>
<dbReference type="PROSITE" id="PS50011">
    <property type="entry name" value="PROTEIN_KINASE_DOM"/>
    <property type="match status" value="1"/>
</dbReference>
<dbReference type="PANTHER" id="PTHR43289:SF6">
    <property type="entry name" value="SERINE_THREONINE-PROTEIN KINASE NEKL-3"/>
    <property type="match status" value="1"/>
</dbReference>
<evidence type="ECO:0000256" key="4">
    <source>
        <dbReference type="ARBA" id="ARBA00022840"/>
    </source>
</evidence>
<dbReference type="Gene3D" id="1.10.510.10">
    <property type="entry name" value="Transferase(Phosphotransferase) domain 1"/>
    <property type="match status" value="1"/>
</dbReference>
<keyword evidence="8" id="KW-1185">Reference proteome</keyword>
<gene>
    <name evidence="7" type="ORF">JY651_17445</name>
</gene>
<dbReference type="InterPro" id="IPR011009">
    <property type="entry name" value="Kinase-like_dom_sf"/>
</dbReference>
<dbReference type="GO" id="GO:0016301">
    <property type="term" value="F:kinase activity"/>
    <property type="evidence" value="ECO:0007669"/>
    <property type="project" value="UniProtKB-KW"/>
</dbReference>
<evidence type="ECO:0000313" key="7">
    <source>
        <dbReference type="EMBL" id="QSQ26605.1"/>
    </source>
</evidence>
<dbReference type="InterPro" id="IPR008266">
    <property type="entry name" value="Tyr_kinase_AS"/>
</dbReference>
<evidence type="ECO:0000256" key="3">
    <source>
        <dbReference type="ARBA" id="ARBA00022777"/>
    </source>
</evidence>
<organism evidence="7 8">
    <name type="scientific">Pyxidicoccus parkwayensis</name>
    <dbReference type="NCBI Taxonomy" id="2813578"/>
    <lineage>
        <taxon>Bacteria</taxon>
        <taxon>Pseudomonadati</taxon>
        <taxon>Myxococcota</taxon>
        <taxon>Myxococcia</taxon>
        <taxon>Myxococcales</taxon>
        <taxon>Cystobacterineae</taxon>
        <taxon>Myxococcaceae</taxon>
        <taxon>Pyxidicoccus</taxon>
    </lineage>
</organism>
<evidence type="ECO:0000313" key="8">
    <source>
        <dbReference type="Proteomes" id="UP000662747"/>
    </source>
</evidence>